<organism evidence="11 12">
    <name type="scientific">Staphylococcus lutrae</name>
    <dbReference type="NCBI Taxonomy" id="155085"/>
    <lineage>
        <taxon>Bacteria</taxon>
        <taxon>Bacillati</taxon>
        <taxon>Bacillota</taxon>
        <taxon>Bacilli</taxon>
        <taxon>Bacillales</taxon>
        <taxon>Staphylococcaceae</taxon>
        <taxon>Staphylococcus</taxon>
    </lineage>
</organism>
<keyword evidence="7" id="KW-0572">Peptidoglycan-anchor</keyword>
<evidence type="ECO:0000256" key="2">
    <source>
        <dbReference type="ARBA" id="ARBA00007257"/>
    </source>
</evidence>
<evidence type="ECO:0000256" key="8">
    <source>
        <dbReference type="SAM" id="MobiDB-lite"/>
    </source>
</evidence>
<feature type="domain" description="Gram-positive cocci surface proteins LPxTG" evidence="10">
    <location>
        <begin position="1303"/>
        <end position="1341"/>
    </location>
</feature>
<dbReference type="PROSITE" id="PS50847">
    <property type="entry name" value="GRAM_POS_ANCHORING"/>
    <property type="match status" value="1"/>
</dbReference>
<dbReference type="InterPro" id="IPR013783">
    <property type="entry name" value="Ig-like_fold"/>
</dbReference>
<accession>A0AAC9WJM0</accession>
<dbReference type="PANTHER" id="PTHR23303:SF15">
    <property type="entry name" value="COLOSSIN-A"/>
    <property type="match status" value="1"/>
</dbReference>
<dbReference type="InterPro" id="IPR019931">
    <property type="entry name" value="LPXTG_anchor"/>
</dbReference>
<evidence type="ECO:0000313" key="12">
    <source>
        <dbReference type="Proteomes" id="UP000242864"/>
    </source>
</evidence>
<dbReference type="Pfam" id="PF04650">
    <property type="entry name" value="YSIRK_signal"/>
    <property type="match status" value="1"/>
</dbReference>
<feature type="compositionally biased region" description="Basic and acidic residues" evidence="8">
    <location>
        <begin position="1212"/>
        <end position="1227"/>
    </location>
</feature>
<dbReference type="InterPro" id="IPR005877">
    <property type="entry name" value="YSIRK_signal_dom"/>
</dbReference>
<feature type="compositionally biased region" description="Polar residues" evidence="8">
    <location>
        <begin position="111"/>
        <end position="125"/>
    </location>
</feature>
<keyword evidence="4" id="KW-0964">Secreted</keyword>
<dbReference type="Gene3D" id="2.60.40.1280">
    <property type="match status" value="1"/>
</dbReference>
<dbReference type="SUPFAM" id="SSF49401">
    <property type="entry name" value="Bacterial adhesins"/>
    <property type="match status" value="2"/>
</dbReference>
<evidence type="ECO:0000256" key="7">
    <source>
        <dbReference type="ARBA" id="ARBA00023088"/>
    </source>
</evidence>
<evidence type="ECO:0000256" key="4">
    <source>
        <dbReference type="ARBA" id="ARBA00022525"/>
    </source>
</evidence>
<dbReference type="KEGG" id="slz:B5P37_09145"/>
<feature type="compositionally biased region" description="Polar residues" evidence="8">
    <location>
        <begin position="193"/>
        <end position="227"/>
    </location>
</feature>
<dbReference type="NCBIfam" id="TIGR01168">
    <property type="entry name" value="YSIRK_signal"/>
    <property type="match status" value="1"/>
</dbReference>
<keyword evidence="9" id="KW-1133">Transmembrane helix</keyword>
<keyword evidence="6" id="KW-0677">Repeat</keyword>
<keyword evidence="3" id="KW-0134">Cell wall</keyword>
<dbReference type="Proteomes" id="UP000242864">
    <property type="component" value="Chromosome"/>
</dbReference>
<dbReference type="Gene3D" id="2.60.40.10">
    <property type="entry name" value="Immunoglobulins"/>
    <property type="match status" value="6"/>
</dbReference>
<dbReference type="InterPro" id="IPR008966">
    <property type="entry name" value="Adhesion_dom_sf"/>
</dbReference>
<keyword evidence="5" id="KW-0732">Signal</keyword>
<evidence type="ECO:0000256" key="5">
    <source>
        <dbReference type="ARBA" id="ARBA00022729"/>
    </source>
</evidence>
<feature type="compositionally biased region" description="Polar residues" evidence="8">
    <location>
        <begin position="1186"/>
        <end position="1209"/>
    </location>
</feature>
<comment type="similarity">
    <text evidence="2">Belongs to the serine-aspartate repeat-containing protein (SDr) family.</text>
</comment>
<keyword evidence="9" id="KW-0812">Transmembrane</keyword>
<dbReference type="EMBL" id="CP020773">
    <property type="protein sequence ID" value="ARJ51465.1"/>
    <property type="molecule type" value="Genomic_DNA"/>
</dbReference>
<evidence type="ECO:0000256" key="1">
    <source>
        <dbReference type="ARBA" id="ARBA00004168"/>
    </source>
</evidence>
<evidence type="ECO:0000256" key="3">
    <source>
        <dbReference type="ARBA" id="ARBA00022512"/>
    </source>
</evidence>
<feature type="compositionally biased region" description="Low complexity" evidence="8">
    <location>
        <begin position="151"/>
        <end position="192"/>
    </location>
</feature>
<dbReference type="Gene3D" id="2.60.40.1290">
    <property type="match status" value="1"/>
</dbReference>
<name>A0AAC9WJM0_9STAP</name>
<gene>
    <name evidence="11" type="ORF">B5P37_09145</name>
</gene>
<dbReference type="InterPro" id="IPR011252">
    <property type="entry name" value="Fibrogen-bd_dom1"/>
</dbReference>
<dbReference type="InterPro" id="IPR033764">
    <property type="entry name" value="Sdr_B"/>
</dbReference>
<dbReference type="InterPro" id="IPR011266">
    <property type="entry name" value="Adhesin_Fg-bd_dom_2"/>
</dbReference>
<dbReference type="Pfam" id="PF17210">
    <property type="entry name" value="SdrD_B"/>
    <property type="match status" value="6"/>
</dbReference>
<dbReference type="Pfam" id="PF17961">
    <property type="entry name" value="Big_8"/>
    <property type="match status" value="1"/>
</dbReference>
<evidence type="ECO:0000256" key="9">
    <source>
        <dbReference type="SAM" id="Phobius"/>
    </source>
</evidence>
<dbReference type="SUPFAM" id="SSF117074">
    <property type="entry name" value="Hypothetical protein PA1324"/>
    <property type="match status" value="6"/>
</dbReference>
<keyword evidence="12" id="KW-1185">Reference proteome</keyword>
<dbReference type="PANTHER" id="PTHR23303">
    <property type="entry name" value="CARBOXYPEPTIDASE REGULATORY REGION-CONTAINING"/>
    <property type="match status" value="1"/>
</dbReference>
<reference evidence="11 12" key="1">
    <citation type="submission" date="2017-04" db="EMBL/GenBank/DDBJ databases">
        <authorList>
            <person name="Veseli I.A."/>
            <person name="Tang C."/>
            <person name="Pombert J.-F."/>
        </authorList>
    </citation>
    <scope>NUCLEOTIDE SEQUENCE [LARGE SCALE GENOMIC DNA]</scope>
    <source>
        <strain evidence="11 12">ATCC 700373</strain>
    </source>
</reference>
<dbReference type="Pfam" id="PF00746">
    <property type="entry name" value="Gram_pos_anchor"/>
    <property type="match status" value="1"/>
</dbReference>
<proteinExistence type="inferred from homology"/>
<feature type="region of interest" description="Disordered" evidence="8">
    <location>
        <begin position="58"/>
        <end position="227"/>
    </location>
</feature>
<feature type="region of interest" description="Disordered" evidence="8">
    <location>
        <begin position="1186"/>
        <end position="1316"/>
    </location>
</feature>
<protein>
    <recommendedName>
        <fullName evidence="10">Gram-positive cocci surface proteins LPxTG domain-containing protein</fullName>
    </recommendedName>
</protein>
<evidence type="ECO:0000256" key="6">
    <source>
        <dbReference type="ARBA" id="ARBA00022737"/>
    </source>
</evidence>
<feature type="region of interest" description="Disordered" evidence="8">
    <location>
        <begin position="1078"/>
        <end position="1097"/>
    </location>
</feature>
<keyword evidence="9" id="KW-0472">Membrane</keyword>
<evidence type="ECO:0000259" key="10">
    <source>
        <dbReference type="PROSITE" id="PS50847"/>
    </source>
</evidence>
<feature type="transmembrane region" description="Helical" evidence="9">
    <location>
        <begin position="1314"/>
        <end position="1330"/>
    </location>
</feature>
<sequence length="1341" mass="144355">MNKNNPIKNKTLSRFSIRKCSVGTASFLIGTVAFFGIHHEAFAAENSTAPVTVTQLKENPSQNTVDSSASTEATNTNTQAPTDVQSPSQSNPEQSSPATQATETTETTNPSDGTQTADSSNNKTEPSADANKVDTNTSTDTANGQSKEQQETTPLSESQPTTTSEQSNTTTSPQTNTQELPSTENTNTTPTTQAASAEQPTESTPQSGENANIQNVNTINTPASPSQLTKIEGTTQARALDATTTQPTAAGGSNVNDKVTASNIKTTESYIEPNNSGSFYLRTQFTVNGDVKEGDYFTVTMPETVNIYGDTRYHSDDRESLKSADGQVIAIGTYDVPTHKMTYTFTNVVNNLTNVTGSFNLTQFMDRKAAPNSQVYPLKYDVAGESFETNLDVYYGKYYNYKDSNLKSMITMEDTKTGDYEQYIYVNPLKMTATDSVVRVQGFQKDPTASNGQLNQQNSKIQIFKVNDNQNLNSSFGVNDGDYQDVTNQFNITYYNKDNVADINFGTLNGARYIVKVTSKEVADSKADLQLRSIMYTKNAYNQYDTITWDNDILKSASSGTADGTEALYNLGDKVWNDVNKNGIQDAGEVGIPNVKVTLKDSNGTVIATTETNTNGKYVFNKLKNGVYYVDFETPANYTPTVANQENDALDSDGPLRAPAIISDGNNLTVDQGFYLTETPKYNVGDKVWEDSNKNGIQDADEKGISGVTVTLKDTDGNIVGTQVTDANGNYLFEKVAEGEYHIDFTTPEGYTPTITGQGPVENDSNGVSTNLIVAGQDDLTIDSGFYRPTYNVGDKVWEDSNKDGIQQDNEKGISGVTVTLKDTAGNVIGTQVTDANGNYLFDNVNDGEYKIEFTTPQGYTPTVTGQGTADKDSNGVSTTVTVAGHDDVTIDSGFYRPTYKVGDKVWEDSNKDGIQQDNEKGISGVTVTLKDNAGNVIGTQVTDANGNYLFDNVNDGEYKIEFTTPQGYTPTVIGQGSTDKDSNGVSTTVTVAGHDDVTIDSGFYRPTFSVGDKVWEDSNKDGIQDADEKGISGVTVTLTRPDGSTVTTTTDANGEYHFNDLVNGQYKITFQTPEGFQPTATHAGGNNATDSDGTSVDVTVNNADDLTIDSGFYRPTYNVGDKVWEDSNKDGIQDADEKGIPGVTVTLKDATGNIIGTRVTDENGNYLFDNVNDGEYKIEFTTPQGYTPTVIGQGSTDKDSNGVSTTVTVAGHDDLTIDSGFHKDTPDQPSPEQPSEPGQPNDPTPEKPSEPGQPNNPSPEQPSEPGQPNDPTPEKPSEPGQPNNPSPEQPSHPAPSKHMSTLPETGQNPSQQGTLLGGILAALGALLFARKKRKSKKQSH</sequence>
<comment type="subcellular location">
    <subcellularLocation>
        <location evidence="1">Secreted</location>
        <location evidence="1">Cell wall</location>
        <topology evidence="1">Peptidoglycan-anchor</topology>
    </subcellularLocation>
</comment>
<dbReference type="InterPro" id="IPR051417">
    <property type="entry name" value="SDr/BOS_complex"/>
</dbReference>
<feature type="compositionally biased region" description="Polar residues" evidence="8">
    <location>
        <begin position="1299"/>
        <end position="1313"/>
    </location>
</feature>
<evidence type="ECO:0000313" key="11">
    <source>
        <dbReference type="EMBL" id="ARJ51465.1"/>
    </source>
</evidence>
<feature type="compositionally biased region" description="Polar residues" evidence="8">
    <location>
        <begin position="133"/>
        <end position="147"/>
    </location>
</feature>
<feature type="compositionally biased region" description="Low complexity" evidence="8">
    <location>
        <begin position="85"/>
        <end position="110"/>
    </location>
</feature>
<dbReference type="NCBIfam" id="TIGR01167">
    <property type="entry name" value="LPXTG_anchor"/>
    <property type="match status" value="1"/>
</dbReference>
<dbReference type="GO" id="GO:0007155">
    <property type="term" value="P:cell adhesion"/>
    <property type="evidence" value="ECO:0007669"/>
    <property type="project" value="InterPro"/>
</dbReference>
<dbReference type="InterPro" id="IPR041171">
    <property type="entry name" value="SDR_Ig"/>
</dbReference>
<dbReference type="Pfam" id="PF10425">
    <property type="entry name" value="SdrG_C_C"/>
    <property type="match status" value="1"/>
</dbReference>
<feature type="compositionally biased region" description="Low complexity" evidence="8">
    <location>
        <begin position="67"/>
        <end position="78"/>
    </location>
</feature>
<dbReference type="RefSeq" id="WP_085237927.1">
    <property type="nucleotide sequence ID" value="NZ_CP020773.1"/>
</dbReference>
<feature type="compositionally biased region" description="Pro residues" evidence="8">
    <location>
        <begin position="1283"/>
        <end position="1294"/>
    </location>
</feature>